<evidence type="ECO:0000313" key="3">
    <source>
        <dbReference type="Proteomes" id="UP001159641"/>
    </source>
</evidence>
<dbReference type="InterPro" id="IPR042178">
    <property type="entry name" value="Serpin_sf_1"/>
</dbReference>
<feature type="domain" description="Serpin" evidence="1">
    <location>
        <begin position="2"/>
        <end position="65"/>
    </location>
</feature>
<dbReference type="AlphaFoldDB" id="A0AB34G9T8"/>
<sequence length="85" mass="9356">MLGAMEMVDTFTDFSGIMVSKILHKFYVEVTEESIEAAAATGVETVLASLPIYEHFYCDYPFSLSSTVKPTASSSLAELLSLRCY</sequence>
<gene>
    <name evidence="2" type="ORF">J1605_015557</name>
</gene>
<proteinExistence type="predicted"/>
<evidence type="ECO:0000313" key="2">
    <source>
        <dbReference type="EMBL" id="KAJ8776259.1"/>
    </source>
</evidence>
<dbReference type="Gene3D" id="3.30.497.10">
    <property type="entry name" value="Antithrombin, subunit I, domain 2"/>
    <property type="match status" value="1"/>
</dbReference>
<reference evidence="2 3" key="1">
    <citation type="submission" date="2022-11" db="EMBL/GenBank/DDBJ databases">
        <title>Whole genome sequence of Eschrichtius robustus ER-17-0199.</title>
        <authorList>
            <person name="Bruniche-Olsen A."/>
            <person name="Black A.N."/>
            <person name="Fields C.J."/>
            <person name="Walden K."/>
            <person name="Dewoody J.A."/>
        </authorList>
    </citation>
    <scope>NUCLEOTIDE SEQUENCE [LARGE SCALE GENOMIC DNA]</scope>
    <source>
        <strain evidence="2">ER-17-0199</strain>
        <tissue evidence="2">Blubber</tissue>
    </source>
</reference>
<dbReference type="Proteomes" id="UP001159641">
    <property type="component" value="Unassembled WGS sequence"/>
</dbReference>
<dbReference type="SUPFAM" id="SSF56574">
    <property type="entry name" value="Serpins"/>
    <property type="match status" value="1"/>
</dbReference>
<organism evidence="2 3">
    <name type="scientific">Eschrichtius robustus</name>
    <name type="common">California gray whale</name>
    <name type="synonym">Eschrichtius gibbosus</name>
    <dbReference type="NCBI Taxonomy" id="9764"/>
    <lineage>
        <taxon>Eukaryota</taxon>
        <taxon>Metazoa</taxon>
        <taxon>Chordata</taxon>
        <taxon>Craniata</taxon>
        <taxon>Vertebrata</taxon>
        <taxon>Euteleostomi</taxon>
        <taxon>Mammalia</taxon>
        <taxon>Eutheria</taxon>
        <taxon>Laurasiatheria</taxon>
        <taxon>Artiodactyla</taxon>
        <taxon>Whippomorpha</taxon>
        <taxon>Cetacea</taxon>
        <taxon>Mysticeti</taxon>
        <taxon>Eschrichtiidae</taxon>
        <taxon>Eschrichtius</taxon>
    </lineage>
</organism>
<dbReference type="EMBL" id="JAIQCJ010002438">
    <property type="protein sequence ID" value="KAJ8776259.1"/>
    <property type="molecule type" value="Genomic_DNA"/>
</dbReference>
<dbReference type="InterPro" id="IPR036186">
    <property type="entry name" value="Serpin_sf"/>
</dbReference>
<protein>
    <recommendedName>
        <fullName evidence="1">Serpin domain-containing protein</fullName>
    </recommendedName>
</protein>
<name>A0AB34G9T8_ESCRO</name>
<evidence type="ECO:0000259" key="1">
    <source>
        <dbReference type="Pfam" id="PF00079"/>
    </source>
</evidence>
<comment type="caution">
    <text evidence="2">The sequence shown here is derived from an EMBL/GenBank/DDBJ whole genome shotgun (WGS) entry which is preliminary data.</text>
</comment>
<dbReference type="InterPro" id="IPR023796">
    <property type="entry name" value="Serpin_dom"/>
</dbReference>
<keyword evidence="3" id="KW-1185">Reference proteome</keyword>
<dbReference type="Pfam" id="PF00079">
    <property type="entry name" value="Serpin"/>
    <property type="match status" value="1"/>
</dbReference>
<accession>A0AB34G9T8</accession>